<evidence type="ECO:0000256" key="1">
    <source>
        <dbReference type="ARBA" id="ARBA00022679"/>
    </source>
</evidence>
<dbReference type="PANTHER" id="PTHR43877">
    <property type="entry name" value="AMINOALKYLPHOSPHONATE N-ACETYLTRANSFERASE-RELATED-RELATED"/>
    <property type="match status" value="1"/>
</dbReference>
<dbReference type="RefSeq" id="WP_377111937.1">
    <property type="nucleotide sequence ID" value="NZ_JBHTHZ010000002.1"/>
</dbReference>
<name>A0ABW3APK9_9SPHI</name>
<dbReference type="InterPro" id="IPR000182">
    <property type="entry name" value="GNAT_dom"/>
</dbReference>
<dbReference type="CDD" id="cd04301">
    <property type="entry name" value="NAT_SF"/>
    <property type="match status" value="1"/>
</dbReference>
<dbReference type="Gene3D" id="3.40.630.30">
    <property type="match status" value="1"/>
</dbReference>
<evidence type="ECO:0000313" key="4">
    <source>
        <dbReference type="EMBL" id="MFD0792922.1"/>
    </source>
</evidence>
<evidence type="ECO:0000259" key="3">
    <source>
        <dbReference type="PROSITE" id="PS51186"/>
    </source>
</evidence>
<dbReference type="PANTHER" id="PTHR43877:SF2">
    <property type="entry name" value="AMINOALKYLPHOSPHONATE N-ACETYLTRANSFERASE-RELATED"/>
    <property type="match status" value="1"/>
</dbReference>
<evidence type="ECO:0000313" key="5">
    <source>
        <dbReference type="Proteomes" id="UP001597010"/>
    </source>
</evidence>
<dbReference type="Pfam" id="PF13673">
    <property type="entry name" value="Acetyltransf_10"/>
    <property type="match status" value="1"/>
</dbReference>
<keyword evidence="1 4" id="KW-0808">Transferase</keyword>
<gene>
    <name evidence="4" type="ORF">ACFQZX_04795</name>
</gene>
<accession>A0ABW3APK9</accession>
<proteinExistence type="predicted"/>
<reference evidence="5" key="1">
    <citation type="journal article" date="2019" name="Int. J. Syst. Evol. Microbiol.">
        <title>The Global Catalogue of Microorganisms (GCM) 10K type strain sequencing project: providing services to taxonomists for standard genome sequencing and annotation.</title>
        <authorList>
            <consortium name="The Broad Institute Genomics Platform"/>
            <consortium name="The Broad Institute Genome Sequencing Center for Infectious Disease"/>
            <person name="Wu L."/>
            <person name="Ma J."/>
        </authorList>
    </citation>
    <scope>NUCLEOTIDE SEQUENCE [LARGE SCALE GENOMIC DNA]</scope>
    <source>
        <strain evidence="5">CCUG 61484</strain>
    </source>
</reference>
<dbReference type="PROSITE" id="PS51186">
    <property type="entry name" value="GNAT"/>
    <property type="match status" value="1"/>
</dbReference>
<evidence type="ECO:0000256" key="2">
    <source>
        <dbReference type="ARBA" id="ARBA00023315"/>
    </source>
</evidence>
<dbReference type="InterPro" id="IPR016181">
    <property type="entry name" value="Acyl_CoA_acyltransferase"/>
</dbReference>
<keyword evidence="2 4" id="KW-0012">Acyltransferase</keyword>
<comment type="caution">
    <text evidence="4">The sequence shown here is derived from an EMBL/GenBank/DDBJ whole genome shotgun (WGS) entry which is preliminary data.</text>
</comment>
<protein>
    <submittedName>
        <fullName evidence="4">GNAT family N-acetyltransferase</fullName>
        <ecNumber evidence="4">2.3.1.-</ecNumber>
    </submittedName>
</protein>
<keyword evidence="5" id="KW-1185">Reference proteome</keyword>
<dbReference type="Proteomes" id="UP001597010">
    <property type="component" value="Unassembled WGS sequence"/>
</dbReference>
<feature type="domain" description="N-acetyltransferase" evidence="3">
    <location>
        <begin position="1"/>
        <end position="161"/>
    </location>
</feature>
<organism evidence="4 5">
    <name type="scientific">Mucilaginibacter litoreus</name>
    <dbReference type="NCBI Taxonomy" id="1048221"/>
    <lineage>
        <taxon>Bacteria</taxon>
        <taxon>Pseudomonadati</taxon>
        <taxon>Bacteroidota</taxon>
        <taxon>Sphingobacteriia</taxon>
        <taxon>Sphingobacteriales</taxon>
        <taxon>Sphingobacteriaceae</taxon>
        <taxon>Mucilaginibacter</taxon>
    </lineage>
</organism>
<sequence>MPVLPATIQDVNQLVALVNSAYRGESSKRGWTTEADMIDGQRIDTESMTEQINDPEAVILKYVNNDGFLSGCVYLKNKGSELYVGMLTVSPQMQAGGIGRQLLQAAEDYARSISINTVTMTVITRRAELLQWYYRRGYSPTGEVLPLLIDKRFGVLKQPLDMYKLQKELA</sequence>
<dbReference type="EMBL" id="JBHTHZ010000002">
    <property type="protein sequence ID" value="MFD0792922.1"/>
    <property type="molecule type" value="Genomic_DNA"/>
</dbReference>
<dbReference type="InterPro" id="IPR050832">
    <property type="entry name" value="Bact_Acetyltransf"/>
</dbReference>
<dbReference type="EC" id="2.3.1.-" evidence="4"/>
<dbReference type="GO" id="GO:0016746">
    <property type="term" value="F:acyltransferase activity"/>
    <property type="evidence" value="ECO:0007669"/>
    <property type="project" value="UniProtKB-KW"/>
</dbReference>
<dbReference type="SUPFAM" id="SSF55729">
    <property type="entry name" value="Acyl-CoA N-acyltransferases (Nat)"/>
    <property type="match status" value="1"/>
</dbReference>